<dbReference type="HOGENOM" id="CLU_2518959_0_0_1"/>
<accession>K1QGY1</accession>
<reference evidence="1" key="1">
    <citation type="journal article" date="2012" name="Nature">
        <title>The oyster genome reveals stress adaptation and complexity of shell formation.</title>
        <authorList>
            <person name="Zhang G."/>
            <person name="Fang X."/>
            <person name="Guo X."/>
            <person name="Li L."/>
            <person name="Luo R."/>
            <person name="Xu F."/>
            <person name="Yang P."/>
            <person name="Zhang L."/>
            <person name="Wang X."/>
            <person name="Qi H."/>
            <person name="Xiong Z."/>
            <person name="Que H."/>
            <person name="Xie Y."/>
            <person name="Holland P.W."/>
            <person name="Paps J."/>
            <person name="Zhu Y."/>
            <person name="Wu F."/>
            <person name="Chen Y."/>
            <person name="Wang J."/>
            <person name="Peng C."/>
            <person name="Meng J."/>
            <person name="Yang L."/>
            <person name="Liu J."/>
            <person name="Wen B."/>
            <person name="Zhang N."/>
            <person name="Huang Z."/>
            <person name="Zhu Q."/>
            <person name="Feng Y."/>
            <person name="Mount A."/>
            <person name="Hedgecock D."/>
            <person name="Xu Z."/>
            <person name="Liu Y."/>
            <person name="Domazet-Loso T."/>
            <person name="Du Y."/>
            <person name="Sun X."/>
            <person name="Zhang S."/>
            <person name="Liu B."/>
            <person name="Cheng P."/>
            <person name="Jiang X."/>
            <person name="Li J."/>
            <person name="Fan D."/>
            <person name="Wang W."/>
            <person name="Fu W."/>
            <person name="Wang T."/>
            <person name="Wang B."/>
            <person name="Zhang J."/>
            <person name="Peng Z."/>
            <person name="Li Y."/>
            <person name="Li N."/>
            <person name="Wang J."/>
            <person name="Chen M."/>
            <person name="He Y."/>
            <person name="Tan F."/>
            <person name="Song X."/>
            <person name="Zheng Q."/>
            <person name="Huang R."/>
            <person name="Yang H."/>
            <person name="Du X."/>
            <person name="Chen L."/>
            <person name="Yang M."/>
            <person name="Gaffney P.M."/>
            <person name="Wang S."/>
            <person name="Luo L."/>
            <person name="She Z."/>
            <person name="Ming Y."/>
            <person name="Huang W."/>
            <person name="Zhang S."/>
            <person name="Huang B."/>
            <person name="Zhang Y."/>
            <person name="Qu T."/>
            <person name="Ni P."/>
            <person name="Miao G."/>
            <person name="Wang J."/>
            <person name="Wang Q."/>
            <person name="Steinberg C.E."/>
            <person name="Wang H."/>
            <person name="Li N."/>
            <person name="Qian L."/>
            <person name="Zhang G."/>
            <person name="Li Y."/>
            <person name="Yang H."/>
            <person name="Liu X."/>
            <person name="Wang J."/>
            <person name="Yin Y."/>
            <person name="Wang J."/>
        </authorList>
    </citation>
    <scope>NUCLEOTIDE SEQUENCE [LARGE SCALE GENOMIC DNA]</scope>
    <source>
        <strain evidence="1">05x7-T-G4-1.051#20</strain>
    </source>
</reference>
<sequence>RALKVSSFQDIWLKCVTHIKISKPRDDVCHRCERLRNKILDAVTEEKKLLAISDIQEHIADAKKEREFYRSRKESALKEIENRED</sequence>
<dbReference type="AlphaFoldDB" id="K1QGY1"/>
<dbReference type="PANTHER" id="PTHR34415:SF1">
    <property type="entry name" value="INTEGRASE CATALYTIC DOMAIN-CONTAINING PROTEIN"/>
    <property type="match status" value="1"/>
</dbReference>
<name>K1QGY1_MAGGI</name>
<evidence type="ECO:0000313" key="1">
    <source>
        <dbReference type="EMBL" id="EKC20891.1"/>
    </source>
</evidence>
<organism evidence="1">
    <name type="scientific">Magallana gigas</name>
    <name type="common">Pacific oyster</name>
    <name type="synonym">Crassostrea gigas</name>
    <dbReference type="NCBI Taxonomy" id="29159"/>
    <lineage>
        <taxon>Eukaryota</taxon>
        <taxon>Metazoa</taxon>
        <taxon>Spiralia</taxon>
        <taxon>Lophotrochozoa</taxon>
        <taxon>Mollusca</taxon>
        <taxon>Bivalvia</taxon>
        <taxon>Autobranchia</taxon>
        <taxon>Pteriomorphia</taxon>
        <taxon>Ostreida</taxon>
        <taxon>Ostreoidea</taxon>
        <taxon>Ostreidae</taxon>
        <taxon>Magallana</taxon>
    </lineage>
</organism>
<dbReference type="PANTHER" id="PTHR34415">
    <property type="entry name" value="INTEGRASE CATALYTIC DOMAIN-CONTAINING PROTEIN"/>
    <property type="match status" value="1"/>
</dbReference>
<feature type="non-terminal residue" evidence="1">
    <location>
        <position position="1"/>
    </location>
</feature>
<dbReference type="EMBL" id="JH818722">
    <property type="protein sequence ID" value="EKC20891.1"/>
    <property type="molecule type" value="Genomic_DNA"/>
</dbReference>
<protein>
    <submittedName>
        <fullName evidence="1">Uncharacterized protein</fullName>
    </submittedName>
</protein>
<gene>
    <name evidence="1" type="ORF">CGI_10005078</name>
</gene>
<dbReference type="InParanoid" id="K1QGY1"/>
<proteinExistence type="predicted"/>